<feature type="non-terminal residue" evidence="1">
    <location>
        <position position="28"/>
    </location>
</feature>
<dbReference type="AlphaFoldDB" id="A0A8X6QT87"/>
<proteinExistence type="predicted"/>
<keyword evidence="2" id="KW-1185">Reference proteome</keyword>
<reference evidence="1" key="1">
    <citation type="submission" date="2020-08" db="EMBL/GenBank/DDBJ databases">
        <title>Multicomponent nature underlies the extraordinary mechanical properties of spider dragline silk.</title>
        <authorList>
            <person name="Kono N."/>
            <person name="Nakamura H."/>
            <person name="Mori M."/>
            <person name="Yoshida Y."/>
            <person name="Ohtoshi R."/>
            <person name="Malay A.D."/>
            <person name="Moran D.A.P."/>
            <person name="Tomita M."/>
            <person name="Numata K."/>
            <person name="Arakawa K."/>
        </authorList>
    </citation>
    <scope>NUCLEOTIDE SEQUENCE</scope>
</reference>
<sequence>MDLTQHVRRIISIVGGYIRYKIDGRQLE</sequence>
<dbReference type="EMBL" id="BMAW01034548">
    <property type="protein sequence ID" value="GFU35726.1"/>
    <property type="molecule type" value="Genomic_DNA"/>
</dbReference>
<evidence type="ECO:0000313" key="1">
    <source>
        <dbReference type="EMBL" id="GFU35726.1"/>
    </source>
</evidence>
<organism evidence="1 2">
    <name type="scientific">Nephila pilipes</name>
    <name type="common">Giant wood spider</name>
    <name type="synonym">Nephila maculata</name>
    <dbReference type="NCBI Taxonomy" id="299642"/>
    <lineage>
        <taxon>Eukaryota</taxon>
        <taxon>Metazoa</taxon>
        <taxon>Ecdysozoa</taxon>
        <taxon>Arthropoda</taxon>
        <taxon>Chelicerata</taxon>
        <taxon>Arachnida</taxon>
        <taxon>Araneae</taxon>
        <taxon>Araneomorphae</taxon>
        <taxon>Entelegynae</taxon>
        <taxon>Araneoidea</taxon>
        <taxon>Nephilidae</taxon>
        <taxon>Nephila</taxon>
    </lineage>
</organism>
<dbReference type="Proteomes" id="UP000887013">
    <property type="component" value="Unassembled WGS sequence"/>
</dbReference>
<name>A0A8X6QT87_NEPPI</name>
<accession>A0A8X6QT87</accession>
<gene>
    <name evidence="1" type="ORF">NPIL_573211</name>
</gene>
<evidence type="ECO:0000313" key="2">
    <source>
        <dbReference type="Proteomes" id="UP000887013"/>
    </source>
</evidence>
<protein>
    <submittedName>
        <fullName evidence="1">Uncharacterized protein</fullName>
    </submittedName>
</protein>
<comment type="caution">
    <text evidence="1">The sequence shown here is derived from an EMBL/GenBank/DDBJ whole genome shotgun (WGS) entry which is preliminary data.</text>
</comment>